<evidence type="ECO:0000313" key="2">
    <source>
        <dbReference type="Proteomes" id="UP000006875"/>
    </source>
</evidence>
<dbReference type="HOGENOM" id="CLU_1803580_0_0_0"/>
<organism evidence="1 2">
    <name type="scientific">Ilyobacter polytropus (strain ATCC 51220 / DSM 2926 / LMG 16218 / CuHBu1)</name>
    <dbReference type="NCBI Taxonomy" id="572544"/>
    <lineage>
        <taxon>Bacteria</taxon>
        <taxon>Fusobacteriati</taxon>
        <taxon>Fusobacteriota</taxon>
        <taxon>Fusobacteriia</taxon>
        <taxon>Fusobacteriales</taxon>
        <taxon>Fusobacteriaceae</taxon>
        <taxon>Ilyobacter</taxon>
    </lineage>
</organism>
<name>E3HAW2_ILYPC</name>
<proteinExistence type="predicted"/>
<sequence>MKKIIFIIFFIFSTALFGRNYTELQEWRQKKLPVDIKKGVRVEVYDFESRHGVKYEYPAINIRVHNRGSSAVTDLVITIWFWKNEGVYVKELVLIGEEGEYRKKLFSGKEKYIPSERRYYNFKDIKFKEIERLEIQITRIKTK</sequence>
<reference evidence="1 2" key="1">
    <citation type="journal article" date="2010" name="Stand. Genomic Sci.">
        <title>Complete genome sequence of Ilyobacter polytropus type strain (CuHbu1).</title>
        <authorList>
            <person name="Sikorski J."/>
            <person name="Chertkov O."/>
            <person name="Lapidus A."/>
            <person name="Nolan M."/>
            <person name="Lucas S."/>
            <person name="Del Rio T.G."/>
            <person name="Tice H."/>
            <person name="Cheng J.F."/>
            <person name="Tapia R."/>
            <person name="Han C."/>
            <person name="Goodwin L."/>
            <person name="Pitluck S."/>
            <person name="Liolios K."/>
            <person name="Ivanova N."/>
            <person name="Mavromatis K."/>
            <person name="Mikhailova N."/>
            <person name="Pati A."/>
            <person name="Chen A."/>
            <person name="Palaniappan K."/>
            <person name="Land M."/>
            <person name="Hauser L."/>
            <person name="Chang Y.J."/>
            <person name="Jeffries C.D."/>
            <person name="Brambilla E."/>
            <person name="Yasawong M."/>
            <person name="Rohde M."/>
            <person name="Pukall R."/>
            <person name="Spring S."/>
            <person name="Goker M."/>
            <person name="Woyke T."/>
            <person name="Bristow J."/>
            <person name="Eisen J.A."/>
            <person name="Markowitz V."/>
            <person name="Hugenholtz P."/>
            <person name="Kyrpides N.C."/>
            <person name="Klenk H.P."/>
        </authorList>
    </citation>
    <scope>NUCLEOTIDE SEQUENCE [LARGE SCALE GENOMIC DNA]</scope>
    <source>
        <strain evidence="2">ATCC 51220 / DSM 2926 / LMG 16218 / CuHBu1</strain>
    </source>
</reference>
<gene>
    <name evidence="1" type="ordered locus">Ilyop_0324</name>
</gene>
<evidence type="ECO:0000313" key="1">
    <source>
        <dbReference type="EMBL" id="ADO82113.1"/>
    </source>
</evidence>
<keyword evidence="2" id="KW-1185">Reference proteome</keyword>
<dbReference type="Proteomes" id="UP000006875">
    <property type="component" value="Chromosome"/>
</dbReference>
<dbReference type="EMBL" id="CP002281">
    <property type="protein sequence ID" value="ADO82113.1"/>
    <property type="molecule type" value="Genomic_DNA"/>
</dbReference>
<protein>
    <submittedName>
        <fullName evidence="1">Uncharacterized protein</fullName>
    </submittedName>
</protein>
<dbReference type="RefSeq" id="WP_013386783.1">
    <property type="nucleotide sequence ID" value="NC_014632.1"/>
</dbReference>
<dbReference type="AlphaFoldDB" id="E3HAW2"/>
<accession>E3HAW2</accession>
<dbReference type="STRING" id="572544.Ilyop_0324"/>
<dbReference type="KEGG" id="ipo:Ilyop_0324"/>